<dbReference type="RefSeq" id="WP_189693812.1">
    <property type="nucleotide sequence ID" value="NZ_BNCM01000006.1"/>
</dbReference>
<dbReference type="PANTHER" id="PTHR30024:SF47">
    <property type="entry name" value="TAURINE-BINDING PERIPLASMIC PROTEIN"/>
    <property type="match status" value="1"/>
</dbReference>
<organism evidence="5 6">
    <name type="scientific">Sinomonas cellulolyticus</name>
    <dbReference type="NCBI Taxonomy" id="2801916"/>
    <lineage>
        <taxon>Bacteria</taxon>
        <taxon>Bacillati</taxon>
        <taxon>Actinomycetota</taxon>
        <taxon>Actinomycetes</taxon>
        <taxon>Micrococcales</taxon>
        <taxon>Micrococcaceae</taxon>
        <taxon>Sinomonas</taxon>
    </lineage>
</organism>
<evidence type="ECO:0000313" key="6">
    <source>
        <dbReference type="Proteomes" id="UP000639051"/>
    </source>
</evidence>
<evidence type="ECO:0000256" key="2">
    <source>
        <dbReference type="ARBA" id="ARBA00010742"/>
    </source>
</evidence>
<evidence type="ECO:0000256" key="1">
    <source>
        <dbReference type="ARBA" id="ARBA00004418"/>
    </source>
</evidence>
<evidence type="ECO:0000313" key="5">
    <source>
        <dbReference type="EMBL" id="MBL0707395.1"/>
    </source>
</evidence>
<sequence length="375" mass="38672">MTSSHDNQAPHTFNAESQGVTRRRLLSVAGVTAAGLALAACGAPAAAPPGQTGTAGATGAAGGGSGTKVIIGVGGQTLLTYLPTTLADQLGYYKEQGLDVELQDLQGGSKALTAMLGGSTQVTSGYYEHTIQMQAKNQSIKAFADMGLSSGLALVVAPKNEGTIKSIADLKGKNVGVTAPGSSTDMFVKFLLSKNGFQPTDASVSAIGAGSSAVAAVQNNQVDAAVMLEPDISVLAKQLGKPLVILQDVRTADGLKAVFGTDSWPSACLYAKTDWLEKNSDTAGKLAKAIVKTLKFISDHSGQEIADKMPEKFAGGDKAQYAKVIDDLKKTLSKDGAFTEDGVKAVLKTQQVANPEVGNKDIDLSKTYTNDFVKA</sequence>
<dbReference type="InterPro" id="IPR001638">
    <property type="entry name" value="Solute-binding_3/MltF_N"/>
</dbReference>
<reference evidence="5 6" key="1">
    <citation type="submission" date="2021-01" db="EMBL/GenBank/DDBJ databases">
        <title>Genome public.</title>
        <authorList>
            <person name="Liu C."/>
            <person name="Sun Q."/>
        </authorList>
    </citation>
    <scope>NUCLEOTIDE SEQUENCE [LARGE SCALE GENOMIC DNA]</scope>
    <source>
        <strain evidence="5 6">JC656</strain>
    </source>
</reference>
<dbReference type="PROSITE" id="PS51318">
    <property type="entry name" value="TAT"/>
    <property type="match status" value="1"/>
</dbReference>
<dbReference type="Pfam" id="PF09084">
    <property type="entry name" value="NMT1"/>
    <property type="match status" value="1"/>
</dbReference>
<dbReference type="PANTHER" id="PTHR30024">
    <property type="entry name" value="ALIPHATIC SULFONATES-BINDING PROTEIN-RELATED"/>
    <property type="match status" value="1"/>
</dbReference>
<proteinExistence type="inferred from homology"/>
<dbReference type="Proteomes" id="UP000639051">
    <property type="component" value="Unassembled WGS sequence"/>
</dbReference>
<comment type="similarity">
    <text evidence="2">Belongs to the bacterial solute-binding protein SsuA/TauA family.</text>
</comment>
<keyword evidence="6" id="KW-1185">Reference proteome</keyword>
<name>A0ABS1K7A9_9MICC</name>
<evidence type="ECO:0000256" key="3">
    <source>
        <dbReference type="ARBA" id="ARBA00022729"/>
    </source>
</evidence>
<evidence type="ECO:0000259" key="4">
    <source>
        <dbReference type="SMART" id="SM00062"/>
    </source>
</evidence>
<dbReference type="Gene3D" id="3.40.190.10">
    <property type="entry name" value="Periplasmic binding protein-like II"/>
    <property type="match status" value="2"/>
</dbReference>
<comment type="subcellular location">
    <subcellularLocation>
        <location evidence="1">Periplasm</location>
    </subcellularLocation>
</comment>
<dbReference type="InterPro" id="IPR006311">
    <property type="entry name" value="TAT_signal"/>
</dbReference>
<accession>A0ABS1K7A9</accession>
<dbReference type="InterPro" id="IPR015168">
    <property type="entry name" value="SsuA/THI5"/>
</dbReference>
<protein>
    <submittedName>
        <fullName evidence="5">ABC transporter substrate-binding protein</fullName>
    </submittedName>
</protein>
<feature type="domain" description="Solute-binding protein family 3/N-terminal" evidence="4">
    <location>
        <begin position="68"/>
        <end position="297"/>
    </location>
</feature>
<gene>
    <name evidence="5" type="ORF">JJE72_18015</name>
</gene>
<dbReference type="SUPFAM" id="SSF53850">
    <property type="entry name" value="Periplasmic binding protein-like II"/>
    <property type="match status" value="1"/>
</dbReference>
<comment type="caution">
    <text evidence="5">The sequence shown here is derived from an EMBL/GenBank/DDBJ whole genome shotgun (WGS) entry which is preliminary data.</text>
</comment>
<dbReference type="SMART" id="SM00062">
    <property type="entry name" value="PBPb"/>
    <property type="match status" value="1"/>
</dbReference>
<dbReference type="EMBL" id="JAERRC010000046">
    <property type="protein sequence ID" value="MBL0707395.1"/>
    <property type="molecule type" value="Genomic_DNA"/>
</dbReference>
<keyword evidence="3" id="KW-0732">Signal</keyword>